<keyword evidence="1" id="KW-0694">RNA-binding</keyword>
<keyword evidence="4" id="KW-1185">Reference proteome</keyword>
<name>A0A1W0WS84_HYPEX</name>
<dbReference type="PROSITE" id="PS50889">
    <property type="entry name" value="S4"/>
    <property type="match status" value="1"/>
</dbReference>
<dbReference type="OrthoDB" id="4150at2759"/>
<dbReference type="PANTHER" id="PTHR13633:SF3">
    <property type="entry name" value="MITOCHONDRIAL TRANSCRIPTION RESCUE FACTOR 1"/>
    <property type="match status" value="1"/>
</dbReference>
<dbReference type="PANTHER" id="PTHR13633">
    <property type="entry name" value="MITOCHONDRIAL TRANSCRIPTION RESCUE FACTOR 1"/>
    <property type="match status" value="1"/>
</dbReference>
<dbReference type="GO" id="GO:0003723">
    <property type="term" value="F:RNA binding"/>
    <property type="evidence" value="ECO:0007669"/>
    <property type="project" value="UniProtKB-KW"/>
</dbReference>
<gene>
    <name evidence="3" type="ORF">BV898_07825</name>
</gene>
<evidence type="ECO:0000313" key="4">
    <source>
        <dbReference type="Proteomes" id="UP000192578"/>
    </source>
</evidence>
<dbReference type="SUPFAM" id="SSF55174">
    <property type="entry name" value="Alpha-L RNA-binding motif"/>
    <property type="match status" value="1"/>
</dbReference>
<organism evidence="3 4">
    <name type="scientific">Hypsibius exemplaris</name>
    <name type="common">Freshwater tardigrade</name>
    <dbReference type="NCBI Taxonomy" id="2072580"/>
    <lineage>
        <taxon>Eukaryota</taxon>
        <taxon>Metazoa</taxon>
        <taxon>Ecdysozoa</taxon>
        <taxon>Tardigrada</taxon>
        <taxon>Eutardigrada</taxon>
        <taxon>Parachela</taxon>
        <taxon>Hypsibioidea</taxon>
        <taxon>Hypsibiidae</taxon>
        <taxon>Hypsibius</taxon>
    </lineage>
</organism>
<reference evidence="4" key="1">
    <citation type="submission" date="2017-01" db="EMBL/GenBank/DDBJ databases">
        <title>Comparative genomics of anhydrobiosis in the tardigrade Hypsibius dujardini.</title>
        <authorList>
            <person name="Yoshida Y."/>
            <person name="Koutsovoulos G."/>
            <person name="Laetsch D."/>
            <person name="Stevens L."/>
            <person name="Kumar S."/>
            <person name="Horikawa D."/>
            <person name="Ishino K."/>
            <person name="Komine S."/>
            <person name="Tomita M."/>
            <person name="Blaxter M."/>
            <person name="Arakawa K."/>
        </authorList>
    </citation>
    <scope>NUCLEOTIDE SEQUENCE [LARGE SCALE GENOMIC DNA]</scope>
    <source>
        <strain evidence="4">Z151</strain>
    </source>
</reference>
<dbReference type="EMBL" id="MTYJ01000053">
    <property type="protein sequence ID" value="OQV18054.1"/>
    <property type="molecule type" value="Genomic_DNA"/>
</dbReference>
<sequence length="219" mass="24349">MYGRAAGCVSEFLTLRAESPSTRGNVCAASLLPPSSTCHRSFSAITRRPDTFPPDMGGAMLTQKRFKKKSAKPAVVEDEDDYDKEEEAAEVLEEEEDDGMPKDWKTIKAHVHSVRTDSILKVALGSSRGKVEEAFYEGKWRINGEKATKKSSEVASGDEIDVVLSYNRANPDFLDISRVQVVDIGTALVKGKYQIELKLWKLLTIENYKPPNKYTITGN</sequence>
<evidence type="ECO:0000259" key="2">
    <source>
        <dbReference type="Pfam" id="PF25818"/>
    </source>
</evidence>
<evidence type="ECO:0000256" key="1">
    <source>
        <dbReference type="PROSITE-ProRule" id="PRU00182"/>
    </source>
</evidence>
<dbReference type="Pfam" id="PF25818">
    <property type="entry name" value="MTRES1_C"/>
    <property type="match status" value="1"/>
</dbReference>
<dbReference type="Proteomes" id="UP000192578">
    <property type="component" value="Unassembled WGS sequence"/>
</dbReference>
<dbReference type="AlphaFoldDB" id="A0A1W0WS84"/>
<protein>
    <recommendedName>
        <fullName evidence="2">Mitochondrial transcription rescue factor 1 C-terminal domain-containing protein</fullName>
    </recommendedName>
</protein>
<dbReference type="Gene3D" id="3.10.290.10">
    <property type="entry name" value="RNA-binding S4 domain"/>
    <property type="match status" value="1"/>
</dbReference>
<accession>A0A1W0WS84</accession>
<dbReference type="InterPro" id="IPR036986">
    <property type="entry name" value="S4_RNA-bd_sf"/>
</dbReference>
<feature type="domain" description="Mitochondrial transcription rescue factor 1 C-terminal" evidence="2">
    <location>
        <begin position="107"/>
        <end position="205"/>
    </location>
</feature>
<comment type="caution">
    <text evidence="3">The sequence shown here is derived from an EMBL/GenBank/DDBJ whole genome shotgun (WGS) entry which is preliminary data.</text>
</comment>
<dbReference type="GO" id="GO:1903108">
    <property type="term" value="P:regulation of mitochondrial transcription"/>
    <property type="evidence" value="ECO:0007669"/>
    <property type="project" value="TreeGrafter"/>
</dbReference>
<dbReference type="InterPro" id="IPR057896">
    <property type="entry name" value="MTRES1_C"/>
</dbReference>
<dbReference type="CDD" id="cd00165">
    <property type="entry name" value="S4"/>
    <property type="match status" value="1"/>
</dbReference>
<evidence type="ECO:0000313" key="3">
    <source>
        <dbReference type="EMBL" id="OQV18054.1"/>
    </source>
</evidence>
<proteinExistence type="predicted"/>
<dbReference type="GO" id="GO:0005739">
    <property type="term" value="C:mitochondrion"/>
    <property type="evidence" value="ECO:0007669"/>
    <property type="project" value="TreeGrafter"/>
</dbReference>